<dbReference type="AlphaFoldDB" id="A0A8E2RYV2"/>
<protein>
    <submittedName>
        <fullName evidence="1">Uncharacterized protein</fullName>
    </submittedName>
</protein>
<evidence type="ECO:0000313" key="1">
    <source>
        <dbReference type="EMBL" id="PRF27152.1"/>
    </source>
</evidence>
<reference evidence="1 2" key="1">
    <citation type="submission" date="2018-03" db="EMBL/GenBank/DDBJ databases">
        <authorList>
            <person name="Nguyen K."/>
            <person name="Fouts D."/>
            <person name="Sutton G."/>
        </authorList>
    </citation>
    <scope>NUCLEOTIDE SEQUENCE [LARGE SCALE GENOMIC DNA]</scope>
    <source>
        <strain evidence="1 2">AU17135</strain>
    </source>
</reference>
<gene>
    <name evidence="1" type="ORF">C6P98_04460</name>
</gene>
<name>A0A8E2RYV2_9BURK</name>
<accession>A0A8E2RYV2</accession>
<proteinExistence type="predicted"/>
<evidence type="ECO:0000313" key="2">
    <source>
        <dbReference type="Proteomes" id="UP000237686"/>
    </source>
</evidence>
<organism evidence="1 2">
    <name type="scientific">Burkholderia multivorans</name>
    <dbReference type="NCBI Taxonomy" id="87883"/>
    <lineage>
        <taxon>Bacteria</taxon>
        <taxon>Pseudomonadati</taxon>
        <taxon>Pseudomonadota</taxon>
        <taxon>Betaproteobacteria</taxon>
        <taxon>Burkholderiales</taxon>
        <taxon>Burkholderiaceae</taxon>
        <taxon>Burkholderia</taxon>
        <taxon>Burkholderia cepacia complex</taxon>
    </lineage>
</organism>
<comment type="caution">
    <text evidence="1">The sequence shown here is derived from an EMBL/GenBank/DDBJ whole genome shotgun (WGS) entry which is preliminary data.</text>
</comment>
<dbReference type="EMBL" id="PVFZ01000010">
    <property type="protein sequence ID" value="PRF27152.1"/>
    <property type="molecule type" value="Genomic_DNA"/>
</dbReference>
<sequence length="61" mass="7081">MIIGNEFFGGKYRHRTRSCWQCERRGKENGSQIEVRLLYLTTAANWAPEVRGGILNRLIVD</sequence>
<dbReference type="Proteomes" id="UP000237686">
    <property type="component" value="Unassembled WGS sequence"/>
</dbReference>